<gene>
    <name evidence="1" type="ORF">QAD02_006471</name>
</gene>
<dbReference type="Proteomes" id="UP001239111">
    <property type="component" value="Chromosome 4"/>
</dbReference>
<organism evidence="1 2">
    <name type="scientific">Eretmocerus hayati</name>
    <dbReference type="NCBI Taxonomy" id="131215"/>
    <lineage>
        <taxon>Eukaryota</taxon>
        <taxon>Metazoa</taxon>
        <taxon>Ecdysozoa</taxon>
        <taxon>Arthropoda</taxon>
        <taxon>Hexapoda</taxon>
        <taxon>Insecta</taxon>
        <taxon>Pterygota</taxon>
        <taxon>Neoptera</taxon>
        <taxon>Endopterygota</taxon>
        <taxon>Hymenoptera</taxon>
        <taxon>Apocrita</taxon>
        <taxon>Proctotrupomorpha</taxon>
        <taxon>Chalcidoidea</taxon>
        <taxon>Aphelinidae</taxon>
        <taxon>Aphelininae</taxon>
        <taxon>Eretmocerus</taxon>
    </lineage>
</organism>
<comment type="caution">
    <text evidence="1">The sequence shown here is derived from an EMBL/GenBank/DDBJ whole genome shotgun (WGS) entry which is preliminary data.</text>
</comment>
<reference evidence="1" key="1">
    <citation type="submission" date="2023-04" db="EMBL/GenBank/DDBJ databases">
        <title>A chromosome-level genome assembly of the parasitoid wasp Eretmocerus hayati.</title>
        <authorList>
            <person name="Zhong Y."/>
            <person name="Liu S."/>
            <person name="Liu Y."/>
        </authorList>
    </citation>
    <scope>NUCLEOTIDE SEQUENCE</scope>
    <source>
        <strain evidence="1">ZJU_SS_LIU_2023</strain>
    </source>
</reference>
<keyword evidence="2" id="KW-1185">Reference proteome</keyword>
<name>A0ACC2N104_9HYME</name>
<proteinExistence type="predicted"/>
<sequence>MSEENKEKLRQVLQLFLQPDFNVVTPTYLDLLLTHINDEIAKGNQDVTDIVRDWLITATNLWNEDTKPSPNVSTFTIKLLGLMSKDESSFIALNQNCTHSKICSLFQFQNNDTSASIRMAFTTMLLNILEHHTGREWIAESKAWKEVLRFAQINHTMYVTRECHKFLSRLLIKECNNRKLCEEIILSVTEPLIELTGSAHIDNHYVTLGKYVSFEQNNLLLVTLELLLEIMDYAIFHDLYNPIPDMFEELTNLESRVKVVFEVSISTPFMTVAFKLYKLLLYTKLRSCLQTSDQIDKKTFEQFCLGLCYTSTLLLSKKYILDLVISKKIGIIYWKKLSKLKNLESPEPFKFETQAIALMTLPLSVSLTPKYKKDHFLFEQFLEKIFEVTCTSVQRLAYSIRDVIMKNDFPMESICKSTVDHLIDIVDVIDRETAVIAFQMISHQLKNFVTASSETTEISNGSNSTHTSNNNHSKTKPFKSYFDGDPINDQRMLLASLLNGLNVFTEKFKLKWQECVETICMLSIAEDILNHPGVDPQICTLALKTCKLAIQNFMPPSLALLVEFDEHTRDIGVTLFKRMHDPNWEVQDSVLEVLNTIVCLSENKYPPYQSFLLESEFLDISIELVKGESESYVRASALKFISTAVRINKLWEKKLSQMNLLDIAIKLVYGESEAIVRREAVALIKELYIYRMWPKSSMSTMSQAMTVAAVLDLHWEVKINALEFWRHFIISHLTDQGMLDGHFPNVTFSKEHRKIVSLDENEIKQRLNKALDELSRQRCLGVLLVTLKDESDLEVSRVSANIIRELRRVLLDYKVNEPMPEPRSPGDSAIMDCSYVRRNPNPTTSDEAMEDPPSNSSNEVIERIVDESDANLLASIYRESMKMHGDDAERSRREVLDYVATVTRSDFLVQMLNFDLDAYVQQRSDWLKNYTCSFDSVLEDIILVSQKSDVNCMDCY</sequence>
<dbReference type="EMBL" id="CM056744">
    <property type="protein sequence ID" value="KAJ8664809.1"/>
    <property type="molecule type" value="Genomic_DNA"/>
</dbReference>
<protein>
    <submittedName>
        <fullName evidence="1">Uncharacterized protein</fullName>
    </submittedName>
</protein>
<evidence type="ECO:0000313" key="2">
    <source>
        <dbReference type="Proteomes" id="UP001239111"/>
    </source>
</evidence>
<accession>A0ACC2N104</accession>
<evidence type="ECO:0000313" key="1">
    <source>
        <dbReference type="EMBL" id="KAJ8664809.1"/>
    </source>
</evidence>